<feature type="domain" description="Glycosyltransferase subfamily 4-like N-terminal" evidence="3">
    <location>
        <begin position="13"/>
        <end position="171"/>
    </location>
</feature>
<evidence type="ECO:0000313" key="5">
    <source>
        <dbReference type="Proteomes" id="UP000326500"/>
    </source>
</evidence>
<dbReference type="EMBL" id="FNFT01000008">
    <property type="protein sequence ID" value="SDK35743.1"/>
    <property type="molecule type" value="Genomic_DNA"/>
</dbReference>
<dbReference type="CDD" id="cd03801">
    <property type="entry name" value="GT4_PimA-like"/>
    <property type="match status" value="1"/>
</dbReference>
<protein>
    <submittedName>
        <fullName evidence="4">Glycosyltransferase involved in cell wall bisynthesis</fullName>
    </submittedName>
</protein>
<dbReference type="Pfam" id="PF13692">
    <property type="entry name" value="Glyco_trans_1_4"/>
    <property type="match status" value="1"/>
</dbReference>
<dbReference type="Gene3D" id="3.40.50.2000">
    <property type="entry name" value="Glycogen Phosphorylase B"/>
    <property type="match status" value="2"/>
</dbReference>
<dbReference type="PANTHER" id="PTHR12526:SF510">
    <property type="entry name" value="D-INOSITOL 3-PHOSPHATE GLYCOSYLTRANSFERASE"/>
    <property type="match status" value="1"/>
</dbReference>
<dbReference type="Proteomes" id="UP000326500">
    <property type="component" value="Unassembled WGS sequence"/>
</dbReference>
<evidence type="ECO:0000259" key="3">
    <source>
        <dbReference type="Pfam" id="PF13439"/>
    </source>
</evidence>
<evidence type="ECO:0000256" key="1">
    <source>
        <dbReference type="ARBA" id="ARBA00022676"/>
    </source>
</evidence>
<dbReference type="STRING" id="2200.GCA_001571405_01239"/>
<dbReference type="Pfam" id="PF13439">
    <property type="entry name" value="Glyco_transf_4"/>
    <property type="match status" value="1"/>
</dbReference>
<sequence>MRVACLTFWFYDYTIQMANELARHTDVLLLLPDYRSEEYLESIDPRVRVRVFGYSQYAGRLGPSCYPMLREIVAAIDDFGPDIVHYQVNNPMLCPLLLMLRKYPLVATFHDIEPHAGEDRLLDLGSLLYRLTLFVSRIVPDRIFVHGKALKKALVEDYRVPDQKVRVIPIGEHEVTPFKKYEKVDLRPEGHRILFFGRIHRYKGLECLIQAEPFITREIPDARIVIAGTGEDFGRYRAAMAGRDAFEVYNYRIPYEEGARLFQQASVVVLPYIEASQSGVIPTAYGFRRPVVVTDVGSLPEVVDDGKTGYIVPPRDPTALADAIVRLLKDPEACQRMGEQGYIKLKTDMAWSTIVQSLLAVYSEIVPASEIVEKPADEVLIERTHAGVRER</sequence>
<proteinExistence type="predicted"/>
<dbReference type="RefSeq" id="WP_066957091.1">
    <property type="nucleotide sequence ID" value="NZ_BCNX01000007.1"/>
</dbReference>
<evidence type="ECO:0000256" key="2">
    <source>
        <dbReference type="ARBA" id="ARBA00022679"/>
    </source>
</evidence>
<name>A0A1G9B8D7_9EURY</name>
<keyword evidence="5" id="KW-1185">Reference proteome</keyword>
<dbReference type="InterPro" id="IPR028098">
    <property type="entry name" value="Glyco_trans_4-like_N"/>
</dbReference>
<dbReference type="OrthoDB" id="132546at2157"/>
<dbReference type="GO" id="GO:0016757">
    <property type="term" value="F:glycosyltransferase activity"/>
    <property type="evidence" value="ECO:0007669"/>
    <property type="project" value="UniProtKB-KW"/>
</dbReference>
<keyword evidence="2 4" id="KW-0808">Transferase</keyword>
<dbReference type="AlphaFoldDB" id="A0A1G9B8D7"/>
<organism evidence="4 5">
    <name type="scientific">Methanoculleus thermophilus</name>
    <dbReference type="NCBI Taxonomy" id="2200"/>
    <lineage>
        <taxon>Archaea</taxon>
        <taxon>Methanobacteriati</taxon>
        <taxon>Methanobacteriota</taxon>
        <taxon>Stenosarchaea group</taxon>
        <taxon>Methanomicrobia</taxon>
        <taxon>Methanomicrobiales</taxon>
        <taxon>Methanomicrobiaceae</taxon>
        <taxon>Methanoculleus</taxon>
    </lineage>
</organism>
<accession>A0A1G9B8D7</accession>
<gene>
    <name evidence="4" type="ORF">SAMN04488571_10858</name>
</gene>
<dbReference type="PANTHER" id="PTHR12526">
    <property type="entry name" value="GLYCOSYLTRANSFERASE"/>
    <property type="match status" value="1"/>
</dbReference>
<reference evidence="4 5" key="1">
    <citation type="submission" date="2016-10" db="EMBL/GenBank/DDBJ databases">
        <authorList>
            <person name="Varghese N."/>
            <person name="Submissions S."/>
        </authorList>
    </citation>
    <scope>NUCLEOTIDE SEQUENCE [LARGE SCALE GENOMIC DNA]</scope>
    <source>
        <strain evidence="4 5">DSM 2373</strain>
    </source>
</reference>
<keyword evidence="1" id="KW-0328">Glycosyltransferase</keyword>
<evidence type="ECO:0000313" key="4">
    <source>
        <dbReference type="EMBL" id="SDK35743.1"/>
    </source>
</evidence>
<dbReference type="SUPFAM" id="SSF53756">
    <property type="entry name" value="UDP-Glycosyltransferase/glycogen phosphorylase"/>
    <property type="match status" value="1"/>
</dbReference>